<proteinExistence type="predicted"/>
<dbReference type="Proteomes" id="UP000198534">
    <property type="component" value="Unassembled WGS sequence"/>
</dbReference>
<evidence type="ECO:0000313" key="3">
    <source>
        <dbReference type="Proteomes" id="UP000198534"/>
    </source>
</evidence>
<accession>A0A1H3CQH5</accession>
<dbReference type="RefSeq" id="WP_091742996.1">
    <property type="nucleotide sequence ID" value="NZ_FNNQ01000025.1"/>
</dbReference>
<protein>
    <recommendedName>
        <fullName evidence="1">Peptidase MA-like domain-containing protein</fullName>
    </recommendedName>
</protein>
<evidence type="ECO:0000259" key="1">
    <source>
        <dbReference type="Pfam" id="PF13485"/>
    </source>
</evidence>
<sequence>MFRTTWHLNYRLWMMGAIATVVLGFMFGLPKIAYADDVSLVEKEVNRLVAQKALAVNKRNRQVFLEVIHPKMRTYLQEQKRWYDDAIRWVDPGTYQLKVVSLIPDKVHRVRVLLEQKYSHHGKVSSVKFPVIFQETEKGWKEADLPFYNLRRGSILVQYSDPDLSEKAHISLEAADRGVRVLGRLFGWRPHDRLEVKLYHRPEIFRQSVKLSLPSWAGGWHELGQAVKLIGTATASDSKLFSSSIVHEVTHQMVSELSGDNAAYWLQEGAAEYFQSHLIPGIRSEKEVHHFKPYWRMSQLEKFNLERLPSKEAAAYYAQCYQFYRFLIEEEGFAKMKRLFSVLKLHPAVDQDSAQKLPLINKRTREALEKVYQSSLSDLEQRWLESLKKA</sequence>
<dbReference type="Pfam" id="PF13485">
    <property type="entry name" value="Peptidase_MA_2"/>
    <property type="match status" value="1"/>
</dbReference>
<dbReference type="OrthoDB" id="57539at2"/>
<dbReference type="EMBL" id="FNNQ01000025">
    <property type="protein sequence ID" value="SDX55804.1"/>
    <property type="molecule type" value="Genomic_DNA"/>
</dbReference>
<dbReference type="InterPro" id="IPR039568">
    <property type="entry name" value="Peptidase_MA-like_dom"/>
</dbReference>
<gene>
    <name evidence="2" type="ORF">SAMN05444487_1252</name>
</gene>
<keyword evidence="3" id="KW-1185">Reference proteome</keyword>
<organism evidence="2 3">
    <name type="scientific">Marininema mesophilum</name>
    <dbReference type="NCBI Taxonomy" id="1048340"/>
    <lineage>
        <taxon>Bacteria</taxon>
        <taxon>Bacillati</taxon>
        <taxon>Bacillota</taxon>
        <taxon>Bacilli</taxon>
        <taxon>Bacillales</taxon>
        <taxon>Thermoactinomycetaceae</taxon>
        <taxon>Marininema</taxon>
    </lineage>
</organism>
<name>A0A1H3CQH5_9BACL</name>
<dbReference type="AlphaFoldDB" id="A0A1H3CQH5"/>
<feature type="domain" description="Peptidase MA-like" evidence="1">
    <location>
        <begin position="175"/>
        <end position="350"/>
    </location>
</feature>
<reference evidence="2 3" key="1">
    <citation type="submission" date="2016-10" db="EMBL/GenBank/DDBJ databases">
        <authorList>
            <person name="de Groot N.N."/>
        </authorList>
    </citation>
    <scope>NUCLEOTIDE SEQUENCE [LARGE SCALE GENOMIC DNA]</scope>
    <source>
        <strain evidence="2 3">DSM 45610</strain>
    </source>
</reference>
<evidence type="ECO:0000313" key="2">
    <source>
        <dbReference type="EMBL" id="SDX55804.1"/>
    </source>
</evidence>